<feature type="compositionally biased region" description="Polar residues" evidence="1">
    <location>
        <begin position="124"/>
        <end position="139"/>
    </location>
</feature>
<proteinExistence type="predicted"/>
<reference evidence="2 3" key="1">
    <citation type="submission" date="2017-11" db="EMBL/GenBank/DDBJ databases">
        <title>De novo assembly and phasing of dikaryotic genomes from two isolates of Puccinia coronata f. sp. avenae, the causal agent of oat crown rust.</title>
        <authorList>
            <person name="Miller M.E."/>
            <person name="Zhang Y."/>
            <person name="Omidvar V."/>
            <person name="Sperschneider J."/>
            <person name="Schwessinger B."/>
            <person name="Raley C."/>
            <person name="Palmer J.M."/>
            <person name="Garnica D."/>
            <person name="Upadhyaya N."/>
            <person name="Rathjen J."/>
            <person name="Taylor J.M."/>
            <person name="Park R.F."/>
            <person name="Dodds P.N."/>
            <person name="Hirsch C.D."/>
            <person name="Kianian S.F."/>
            <person name="Figueroa M."/>
        </authorList>
    </citation>
    <scope>NUCLEOTIDE SEQUENCE [LARGE SCALE GENOMIC DNA]</scope>
    <source>
        <strain evidence="2">12NC29</strain>
    </source>
</reference>
<dbReference type="OrthoDB" id="2504002at2759"/>
<evidence type="ECO:0000313" key="3">
    <source>
        <dbReference type="Proteomes" id="UP000235388"/>
    </source>
</evidence>
<dbReference type="EMBL" id="PGCJ01001206">
    <property type="protein sequence ID" value="PLW07723.1"/>
    <property type="molecule type" value="Genomic_DNA"/>
</dbReference>
<dbReference type="Proteomes" id="UP000235388">
    <property type="component" value="Unassembled WGS sequence"/>
</dbReference>
<comment type="caution">
    <text evidence="2">The sequence shown here is derived from an EMBL/GenBank/DDBJ whole genome shotgun (WGS) entry which is preliminary data.</text>
</comment>
<evidence type="ECO:0000256" key="1">
    <source>
        <dbReference type="SAM" id="MobiDB-lite"/>
    </source>
</evidence>
<dbReference type="STRING" id="200324.A0A2N5S3D5"/>
<organism evidence="2 3">
    <name type="scientific">Puccinia coronata f. sp. avenae</name>
    <dbReference type="NCBI Taxonomy" id="200324"/>
    <lineage>
        <taxon>Eukaryota</taxon>
        <taxon>Fungi</taxon>
        <taxon>Dikarya</taxon>
        <taxon>Basidiomycota</taxon>
        <taxon>Pucciniomycotina</taxon>
        <taxon>Pucciniomycetes</taxon>
        <taxon>Pucciniales</taxon>
        <taxon>Pucciniaceae</taxon>
        <taxon>Puccinia</taxon>
    </lineage>
</organism>
<gene>
    <name evidence="2" type="ORF">PCANC_24727</name>
</gene>
<sequence>MDATQQEMKNSILQLLQPILNGLPATAAIDPTHFEKNCESFTLHLLTHIHQLLEDGHTTETNSRSKKRRRTLSYDPIDSKRAHSEPLFPIYPSHTPLIARSLSLNPQKKTQPTPPTTHPRNLKIGTNESAQNPIQSTPVPNEPSHFVSSLRPVTRFEQDEEEDISEELRTFIQNEIEHGFYDLTTQFDESLTEAKHELALLNRAFLKSRKKREDRSYSDTDSEDLTHTSRPTQMQVGSIGEKLKFQFENHLINCYQHYLKQFVHAIGYAGLGNQPLDLSYHDQPGLQTDIEVKPDDKTIMTGPDPTQLLASTNSEAQKSAEGNIIGNSEIGIQMFEQTLKTNYEAIQQEVEGRLVSTVETMERVVQERLESSNQEAGQRLEKKFRSNNEKERLNLDEKLRLLSQKIERSVEERLRSVNQSAGMNEELRLITEEIERHVEEKLGSNHNQVALDVEQKLKSMVKTVERNLHQKLTSNHEQAERDVEDQLKPFNEEMERMVDEKLQSHRKVLVKQAVEYRKAIRNEIRESKEVILKDLDSLVDQIESLFCEEKEKLVKLQNDTKALHEQLKRLEKAVEKETDPVLRRTSVLVSLGLLDSDDSKSNLEIFLSKLNDYLQINLGQIVMQDPFDNSSTPQLHNPQAEKAFFQKLIIHLFLRINEIHVPQQEDQPLQEDQPSDPLQHINFILGQFFDLNFQRFVWPRFCDLIDHLEQYVGSQML</sequence>
<protein>
    <submittedName>
        <fullName evidence="2">Uncharacterized protein</fullName>
    </submittedName>
</protein>
<accession>A0A2N5S3D5</accession>
<name>A0A2N5S3D5_9BASI</name>
<dbReference type="AlphaFoldDB" id="A0A2N5S3D5"/>
<keyword evidence="3" id="KW-1185">Reference proteome</keyword>
<feature type="region of interest" description="Disordered" evidence="1">
    <location>
        <begin position="211"/>
        <end position="235"/>
    </location>
</feature>
<feature type="region of interest" description="Disordered" evidence="1">
    <location>
        <begin position="57"/>
        <end position="86"/>
    </location>
</feature>
<feature type="region of interest" description="Disordered" evidence="1">
    <location>
        <begin position="104"/>
        <end position="146"/>
    </location>
</feature>
<evidence type="ECO:0000313" key="2">
    <source>
        <dbReference type="EMBL" id="PLW07723.1"/>
    </source>
</evidence>